<evidence type="ECO:0000313" key="11">
    <source>
        <dbReference type="Proteomes" id="UP001107558"/>
    </source>
</evidence>
<gene>
    <name evidence="10" type="ORF">PVAND_004682</name>
</gene>
<dbReference type="InterPro" id="IPR020845">
    <property type="entry name" value="AMP-binding_CS"/>
</dbReference>
<evidence type="ECO:0000256" key="1">
    <source>
        <dbReference type="ARBA" id="ARBA00006432"/>
    </source>
</evidence>
<comment type="catalytic activity">
    <reaction evidence="6">
        <text>octanoate + ATP + CoA = octanoyl-CoA + AMP + diphosphate</text>
        <dbReference type="Rhea" id="RHEA:33631"/>
        <dbReference type="ChEBI" id="CHEBI:25646"/>
        <dbReference type="ChEBI" id="CHEBI:30616"/>
        <dbReference type="ChEBI" id="CHEBI:33019"/>
        <dbReference type="ChEBI" id="CHEBI:57287"/>
        <dbReference type="ChEBI" id="CHEBI:57386"/>
        <dbReference type="ChEBI" id="CHEBI:456215"/>
    </reaction>
</comment>
<keyword evidence="2" id="KW-0436">Ligase</keyword>
<dbReference type="EMBL" id="JADBJN010000002">
    <property type="protein sequence ID" value="KAG5674730.1"/>
    <property type="molecule type" value="Genomic_DNA"/>
</dbReference>
<sequence length="597" mass="67443">MTLKLIQYKPKIFRILNQKFTRNFSLSLKSQNERKPSYYHRIENEKLKYLTFGQLLKSSAEKFANRQALVSCAENNRSITFAEALDKSDRLASGLLNLGLEKGDRVGIWSPNYEFWYISMMATARAGFVCVALNPAYTLSELEYRIEKVDIKAIISPEIFRKQKHYEMLSNLIPAMKDAKTGSSNWQNSKNTLSKVIINSDKLLPGAINFNELLKISTENDVKKIEEIQSKISPDDGCNIQFTSGTTGKSKAALLSHFSMINNGYDIGIRHEFDKKPARICVNVPFFHVYGCVAAIANSLCHGATLVLPAPHFSPEDALKAIVKEKCTAIYGTPTMFVDLVAKQKELKLNLPEIPIANTGGSICTPQLVKDVTGILKVKKFRSFYGLTETSAIAFQSLPEDSSQSVEDYVGTVSNNLEVKVIDRDGNLVKFGEPGELCVRGYSVMLGYWNDEVKTKEVLGEDRWLKTGDQFILNENGVGKISGRYKEMIIRGGENLFPREIEDFLNTHEDILETHVIGIPDERMGEEVGAFIRVKDKTKKLTREEIKKFCKGKLSHFKIPRYVIIVDEFPKTTSGKIQKFKFPEMYAKEIEEAKLQK</sequence>
<evidence type="ECO:0000256" key="2">
    <source>
        <dbReference type="ARBA" id="ARBA00022598"/>
    </source>
</evidence>
<dbReference type="InterPro" id="IPR045851">
    <property type="entry name" value="AMP-bd_C_sf"/>
</dbReference>
<reference evidence="10" key="1">
    <citation type="submission" date="2021-03" db="EMBL/GenBank/DDBJ databases">
        <title>Chromosome level genome of the anhydrobiotic midge Polypedilum vanderplanki.</title>
        <authorList>
            <person name="Yoshida Y."/>
            <person name="Kikawada T."/>
            <person name="Gusev O."/>
        </authorList>
    </citation>
    <scope>NUCLEOTIDE SEQUENCE</scope>
    <source>
        <strain evidence="10">NIAS01</strain>
        <tissue evidence="10">Whole body or cell culture</tissue>
    </source>
</reference>
<dbReference type="GO" id="GO:0031956">
    <property type="term" value="F:medium-chain fatty acid-CoA ligase activity"/>
    <property type="evidence" value="ECO:0007669"/>
    <property type="project" value="UniProtKB-EC"/>
</dbReference>
<dbReference type="Proteomes" id="UP001107558">
    <property type="component" value="Chromosome 2"/>
</dbReference>
<evidence type="ECO:0000259" key="9">
    <source>
        <dbReference type="Pfam" id="PF13193"/>
    </source>
</evidence>
<dbReference type="Gene3D" id="3.30.300.30">
    <property type="match status" value="1"/>
</dbReference>
<comment type="catalytic activity">
    <reaction evidence="7">
        <text>a medium-chain fatty acid + ATP + CoA = a medium-chain fatty acyl-CoA + AMP + diphosphate</text>
        <dbReference type="Rhea" id="RHEA:48340"/>
        <dbReference type="ChEBI" id="CHEBI:30616"/>
        <dbReference type="ChEBI" id="CHEBI:33019"/>
        <dbReference type="ChEBI" id="CHEBI:57287"/>
        <dbReference type="ChEBI" id="CHEBI:59558"/>
        <dbReference type="ChEBI" id="CHEBI:90546"/>
        <dbReference type="ChEBI" id="CHEBI:456215"/>
        <dbReference type="EC" id="6.2.1.2"/>
    </reaction>
</comment>
<dbReference type="GO" id="GO:0006631">
    <property type="term" value="P:fatty acid metabolic process"/>
    <property type="evidence" value="ECO:0007669"/>
    <property type="project" value="TreeGrafter"/>
</dbReference>
<dbReference type="SUPFAM" id="SSF56801">
    <property type="entry name" value="Acetyl-CoA synthetase-like"/>
    <property type="match status" value="1"/>
</dbReference>
<name>A0A9J6BYA5_POLVA</name>
<comment type="function">
    <text evidence="3">Acyl-CoA synthases catalyze the initial reaction in fatty acid metabolism, by forming a thioester with CoA. Has some preference toward medium-chain substrates. Plays a role in adipocyte differentiation.</text>
</comment>
<comment type="similarity">
    <text evidence="1">Belongs to the ATP-dependent AMP-binding enzyme family.</text>
</comment>
<dbReference type="OrthoDB" id="10253115at2759"/>
<evidence type="ECO:0000313" key="10">
    <source>
        <dbReference type="EMBL" id="KAG5674730.1"/>
    </source>
</evidence>
<protein>
    <recommendedName>
        <fullName evidence="5">Medium-chain acyl-CoA ligase ACSF2, mitochondrial</fullName>
        <ecNumber evidence="4">6.2.1.2</ecNumber>
    </recommendedName>
</protein>
<accession>A0A9J6BYA5</accession>
<organism evidence="10 11">
    <name type="scientific">Polypedilum vanderplanki</name>
    <name type="common">Sleeping chironomid midge</name>
    <dbReference type="NCBI Taxonomy" id="319348"/>
    <lineage>
        <taxon>Eukaryota</taxon>
        <taxon>Metazoa</taxon>
        <taxon>Ecdysozoa</taxon>
        <taxon>Arthropoda</taxon>
        <taxon>Hexapoda</taxon>
        <taxon>Insecta</taxon>
        <taxon>Pterygota</taxon>
        <taxon>Neoptera</taxon>
        <taxon>Endopterygota</taxon>
        <taxon>Diptera</taxon>
        <taxon>Nematocera</taxon>
        <taxon>Chironomoidea</taxon>
        <taxon>Chironomidae</taxon>
        <taxon>Chironominae</taxon>
        <taxon>Polypedilum</taxon>
        <taxon>Polypedilum</taxon>
    </lineage>
</organism>
<dbReference type="Pfam" id="PF13193">
    <property type="entry name" value="AMP-binding_C"/>
    <property type="match status" value="1"/>
</dbReference>
<evidence type="ECO:0000259" key="8">
    <source>
        <dbReference type="Pfam" id="PF00501"/>
    </source>
</evidence>
<comment type="caution">
    <text evidence="10">The sequence shown here is derived from an EMBL/GenBank/DDBJ whole genome shotgun (WGS) entry which is preliminary data.</text>
</comment>
<dbReference type="PANTHER" id="PTHR43201:SF5">
    <property type="entry name" value="MEDIUM-CHAIN ACYL-COA LIGASE ACSF2, MITOCHONDRIAL"/>
    <property type="match status" value="1"/>
</dbReference>
<dbReference type="Pfam" id="PF00501">
    <property type="entry name" value="AMP-binding"/>
    <property type="match status" value="1"/>
</dbReference>
<dbReference type="InterPro" id="IPR025110">
    <property type="entry name" value="AMP-bd_C"/>
</dbReference>
<dbReference type="InterPro" id="IPR000873">
    <property type="entry name" value="AMP-dep_synth/lig_dom"/>
</dbReference>
<dbReference type="Gene3D" id="2.30.38.10">
    <property type="entry name" value="Luciferase, Domain 3"/>
    <property type="match status" value="1"/>
</dbReference>
<dbReference type="Gene3D" id="3.40.50.980">
    <property type="match status" value="2"/>
</dbReference>
<dbReference type="EC" id="6.2.1.2" evidence="4"/>
<feature type="domain" description="AMP-dependent synthetase/ligase" evidence="8">
    <location>
        <begin position="57"/>
        <end position="449"/>
    </location>
</feature>
<feature type="domain" description="AMP-binding enzyme C-terminal" evidence="9">
    <location>
        <begin position="500"/>
        <end position="576"/>
    </location>
</feature>
<dbReference type="FunFam" id="3.30.300.30:FF:000008">
    <property type="entry name" value="2,3-dihydroxybenzoate-AMP ligase"/>
    <property type="match status" value="1"/>
</dbReference>
<evidence type="ECO:0000256" key="7">
    <source>
        <dbReference type="ARBA" id="ARBA00048277"/>
    </source>
</evidence>
<proteinExistence type="inferred from homology"/>
<dbReference type="PROSITE" id="PS00455">
    <property type="entry name" value="AMP_BINDING"/>
    <property type="match status" value="1"/>
</dbReference>
<evidence type="ECO:0000256" key="4">
    <source>
        <dbReference type="ARBA" id="ARBA00039009"/>
    </source>
</evidence>
<evidence type="ECO:0000256" key="6">
    <source>
        <dbReference type="ARBA" id="ARBA00047319"/>
    </source>
</evidence>
<keyword evidence="11" id="KW-1185">Reference proteome</keyword>
<dbReference type="AlphaFoldDB" id="A0A9J6BYA5"/>
<evidence type="ECO:0000256" key="3">
    <source>
        <dbReference type="ARBA" id="ARBA00037247"/>
    </source>
</evidence>
<dbReference type="PANTHER" id="PTHR43201">
    <property type="entry name" value="ACYL-COA SYNTHETASE"/>
    <property type="match status" value="1"/>
</dbReference>
<evidence type="ECO:0000256" key="5">
    <source>
        <dbReference type="ARBA" id="ARBA00039638"/>
    </source>
</evidence>